<feature type="domain" description="Autotransporter" evidence="3">
    <location>
        <begin position="342"/>
        <end position="622"/>
    </location>
</feature>
<dbReference type="PROSITE" id="PS51208">
    <property type="entry name" value="AUTOTRANSPORTER"/>
    <property type="match status" value="1"/>
</dbReference>
<dbReference type="InterPro" id="IPR005546">
    <property type="entry name" value="Autotransporte_beta"/>
</dbReference>
<dbReference type="Pfam" id="PF03797">
    <property type="entry name" value="Autotransporter"/>
    <property type="match status" value="1"/>
</dbReference>
<evidence type="ECO:0000256" key="1">
    <source>
        <dbReference type="ARBA" id="ARBA00022801"/>
    </source>
</evidence>
<name>A0ABS6V3X0_9SPHN</name>
<dbReference type="InterPro" id="IPR001087">
    <property type="entry name" value="GDSL"/>
</dbReference>
<reference evidence="4 5" key="1">
    <citation type="submission" date="2021-07" db="EMBL/GenBank/DDBJ databases">
        <title>The draft genome sequence of Sphingomicrobium sp. B8.</title>
        <authorList>
            <person name="Mu L."/>
        </authorList>
    </citation>
    <scope>NUCLEOTIDE SEQUENCE [LARGE SCALE GENOMIC DNA]</scope>
    <source>
        <strain evidence="4 5">B8</strain>
    </source>
</reference>
<accession>A0ABS6V3X0</accession>
<evidence type="ECO:0000256" key="2">
    <source>
        <dbReference type="SAM" id="SignalP"/>
    </source>
</evidence>
<dbReference type="Pfam" id="PF00657">
    <property type="entry name" value="Lipase_GDSL"/>
    <property type="match status" value="1"/>
</dbReference>
<feature type="signal peptide" evidence="2">
    <location>
        <begin position="1"/>
        <end position="25"/>
    </location>
</feature>
<dbReference type="EMBL" id="JAHVAH010000001">
    <property type="protein sequence ID" value="MBW0144253.1"/>
    <property type="molecule type" value="Genomic_DNA"/>
</dbReference>
<dbReference type="SMART" id="SM00869">
    <property type="entry name" value="Autotransporter"/>
    <property type="match status" value="1"/>
</dbReference>
<dbReference type="InterPro" id="IPR051058">
    <property type="entry name" value="GDSL_Est/Lipase"/>
</dbReference>
<organism evidence="4 5">
    <name type="scientific">Sphingomicrobium clamense</name>
    <dbReference type="NCBI Taxonomy" id="2851013"/>
    <lineage>
        <taxon>Bacteria</taxon>
        <taxon>Pseudomonadati</taxon>
        <taxon>Pseudomonadota</taxon>
        <taxon>Alphaproteobacteria</taxon>
        <taxon>Sphingomonadales</taxon>
        <taxon>Sphingomonadaceae</taxon>
        <taxon>Sphingomicrobium</taxon>
    </lineage>
</organism>
<proteinExistence type="predicted"/>
<comment type="caution">
    <text evidence="4">The sequence shown here is derived from an EMBL/GenBank/DDBJ whole genome shotgun (WGS) entry which is preliminary data.</text>
</comment>
<protein>
    <submittedName>
        <fullName evidence="4">Autotransporter domain-containing protein</fullName>
    </submittedName>
</protein>
<keyword evidence="5" id="KW-1185">Reference proteome</keyword>
<keyword evidence="1" id="KW-0378">Hydrolase</keyword>
<dbReference type="RefSeq" id="WP_218632267.1">
    <property type="nucleotide sequence ID" value="NZ_JAHVAH010000001.1"/>
</dbReference>
<sequence>MTKTRLLSASLLAGAALIAPQAASAQEITRVVSFGDSTVDTGNALAIVDATVGLPPSAAAVYPTGRFSGGLSIADTLAEELNASLDDFAIGGALTDNSNTNAGLPGFATQYSLFLNGGAGFPIPGIFPSVSGTFESDDLVLLSLGGNDGRIYQQTGGDVAGAAVAGATSAAQASFGLNTLIQAGAQNISYIAIDTSTAPEVAFQPDPANAAAVRSAFASSYNAGIQTTLAGFAANGVMVHYLDGNQVVENILANPEFGIGEFACPLFVVDTACVVDSSNYVIYGDALHPTTATNRVIAEYIAAQLNAPLTIDGNAMMAMDNARHFGRTLTARIDGTAPRDGDMAEGFKIYAGGDYSSRGVTGTMWQNTFDTSAFGIHGGVEVGVGNFVVGGMARYAMPKFDYGNRTAEGEATSIEVGGYAAYALGPIYLQGYVGAGWDDHEIERAGVRNIDALSRSAEFDGDHFVYGGKIGYLLNAGIFRVGPSIAYDYAKVDLDGYTESGDAALNLNVDPIDFSSGRGSLGIDMRGDFDNWGIQVRPHARFAFEKNMGDSMRMYRFSQTTSPGIVNSWNLGEEDDGLYGRLSGGFSAQLFSSVRLDTAVSMTFEKDDGNETGASVSLNVGF</sequence>
<dbReference type="PANTHER" id="PTHR45648">
    <property type="entry name" value="GDSL LIPASE/ACYLHYDROLASE FAMILY PROTEIN (AFU_ORTHOLOGUE AFUA_4G14700)"/>
    <property type="match status" value="1"/>
</dbReference>
<evidence type="ECO:0000313" key="4">
    <source>
        <dbReference type="EMBL" id="MBW0144253.1"/>
    </source>
</evidence>
<keyword evidence="2" id="KW-0732">Signal</keyword>
<evidence type="ECO:0000313" key="5">
    <source>
        <dbReference type="Proteomes" id="UP000698028"/>
    </source>
</evidence>
<feature type="chain" id="PRO_5045718484" evidence="2">
    <location>
        <begin position="26"/>
        <end position="622"/>
    </location>
</feature>
<gene>
    <name evidence="4" type="ORF">KTQ36_02955</name>
</gene>
<evidence type="ECO:0000259" key="3">
    <source>
        <dbReference type="PROSITE" id="PS51208"/>
    </source>
</evidence>
<dbReference type="PANTHER" id="PTHR45648:SF22">
    <property type="entry name" value="GDSL LIPASE_ACYLHYDROLASE FAMILY PROTEIN (AFU_ORTHOLOGUE AFUA_4G14700)"/>
    <property type="match status" value="1"/>
</dbReference>
<dbReference type="Proteomes" id="UP000698028">
    <property type="component" value="Unassembled WGS sequence"/>
</dbReference>